<keyword evidence="2" id="KW-1185">Reference proteome</keyword>
<accession>A0A1H0S3I0</accession>
<dbReference type="EMBL" id="FNJU01000002">
    <property type="protein sequence ID" value="SDP36217.1"/>
    <property type="molecule type" value="Genomic_DNA"/>
</dbReference>
<gene>
    <name evidence="1" type="ORF">SAMN05216565_102522</name>
</gene>
<dbReference type="RefSeq" id="WP_090851083.1">
    <property type="nucleotide sequence ID" value="NZ_FNJU01000002.1"/>
</dbReference>
<dbReference type="Pfam" id="PF10612">
    <property type="entry name" value="Spore-coat_CotZ"/>
    <property type="match status" value="1"/>
</dbReference>
<dbReference type="STRING" id="930152.SAMN05216565_102522"/>
<reference evidence="2" key="1">
    <citation type="submission" date="2016-10" db="EMBL/GenBank/DDBJ databases">
        <authorList>
            <person name="Varghese N."/>
            <person name="Submissions S."/>
        </authorList>
    </citation>
    <scope>NUCLEOTIDE SEQUENCE [LARGE SCALE GENOMIC DNA]</scope>
    <source>
        <strain evidence="2">IBRC-M10078</strain>
    </source>
</reference>
<keyword evidence="1" id="KW-0167">Capsid protein</keyword>
<dbReference type="OrthoDB" id="1655185at2"/>
<dbReference type="Proteomes" id="UP000199159">
    <property type="component" value="Unassembled WGS sequence"/>
</dbReference>
<name>A0A1H0S3I0_9BACI</name>
<dbReference type="InterPro" id="IPR019593">
    <property type="entry name" value="Spore_coat_protein_Z/Y"/>
</dbReference>
<dbReference type="AlphaFoldDB" id="A0A1H0S3I0"/>
<proteinExistence type="predicted"/>
<sequence length="140" mass="15334">MSKDLNCVCDAVQNIADLQDAVEDCCPTSCYENLLSPVANLGDTIPFMLTNKCGDLFKAFGNVGQLEAGDCFETVFFRVETIRNDCCATLSLLQPTEAIDCDCKEKVCDVTGLEKTDYCIEVDLTCFCAIQCLSPRLVTN</sequence>
<organism evidence="1 2">
    <name type="scientific">Litchfieldia salsa</name>
    <dbReference type="NCBI Taxonomy" id="930152"/>
    <lineage>
        <taxon>Bacteria</taxon>
        <taxon>Bacillati</taxon>
        <taxon>Bacillota</taxon>
        <taxon>Bacilli</taxon>
        <taxon>Bacillales</taxon>
        <taxon>Bacillaceae</taxon>
        <taxon>Litchfieldia</taxon>
    </lineage>
</organism>
<evidence type="ECO:0000313" key="1">
    <source>
        <dbReference type="EMBL" id="SDP36217.1"/>
    </source>
</evidence>
<protein>
    <submittedName>
        <fullName evidence="1">Spore coat protein Z</fullName>
    </submittedName>
</protein>
<keyword evidence="1" id="KW-0946">Virion</keyword>
<evidence type="ECO:0000313" key="2">
    <source>
        <dbReference type="Proteomes" id="UP000199159"/>
    </source>
</evidence>